<comment type="caution">
    <text evidence="8">The sequence shown here is derived from an EMBL/GenBank/DDBJ whole genome shotgun (WGS) entry which is preliminary data.</text>
</comment>
<evidence type="ECO:0000256" key="1">
    <source>
        <dbReference type="ARBA" id="ARBA00004651"/>
    </source>
</evidence>
<dbReference type="InterPro" id="IPR008457">
    <property type="entry name" value="Cu-R_CopD_dom"/>
</dbReference>
<dbReference type="InterPro" id="IPR032694">
    <property type="entry name" value="CopC/D"/>
</dbReference>
<name>A0A1E3S2B2_9MYCO</name>
<dbReference type="EMBL" id="MIGZ01000005">
    <property type="protein sequence ID" value="ODQ96248.1"/>
    <property type="molecule type" value="Genomic_DNA"/>
</dbReference>
<keyword evidence="3 6" id="KW-0812">Transmembrane</keyword>
<keyword evidence="4 6" id="KW-1133">Transmembrane helix</keyword>
<dbReference type="PANTHER" id="PTHR34820">
    <property type="entry name" value="INNER MEMBRANE PROTEIN YEBZ"/>
    <property type="match status" value="1"/>
</dbReference>
<evidence type="ECO:0000256" key="4">
    <source>
        <dbReference type="ARBA" id="ARBA00022989"/>
    </source>
</evidence>
<evidence type="ECO:0000256" key="3">
    <source>
        <dbReference type="ARBA" id="ARBA00022692"/>
    </source>
</evidence>
<feature type="transmembrane region" description="Helical" evidence="6">
    <location>
        <begin position="180"/>
        <end position="204"/>
    </location>
</feature>
<evidence type="ECO:0000256" key="6">
    <source>
        <dbReference type="SAM" id="Phobius"/>
    </source>
</evidence>
<feature type="transmembrane region" description="Helical" evidence="6">
    <location>
        <begin position="42"/>
        <end position="63"/>
    </location>
</feature>
<feature type="transmembrane region" description="Helical" evidence="6">
    <location>
        <begin position="249"/>
        <end position="270"/>
    </location>
</feature>
<accession>A0A1E3S2B2</accession>
<protein>
    <submittedName>
        <fullName evidence="8">Copper resistance protein CopD</fullName>
    </submittedName>
</protein>
<dbReference type="GO" id="GO:0006825">
    <property type="term" value="P:copper ion transport"/>
    <property type="evidence" value="ECO:0007669"/>
    <property type="project" value="InterPro"/>
</dbReference>
<reference evidence="9" key="1">
    <citation type="submission" date="2016-09" db="EMBL/GenBank/DDBJ databases">
        <authorList>
            <person name="Greninger A.L."/>
            <person name="Jerome K.R."/>
            <person name="Mcnair B."/>
            <person name="Wallis C."/>
            <person name="Fang F."/>
        </authorList>
    </citation>
    <scope>NUCLEOTIDE SEQUENCE [LARGE SCALE GENOMIC DNA]</scope>
    <source>
        <strain evidence="9">M7</strain>
    </source>
</reference>
<keyword evidence="9" id="KW-1185">Reference proteome</keyword>
<evidence type="ECO:0000313" key="8">
    <source>
        <dbReference type="EMBL" id="ODQ96248.1"/>
    </source>
</evidence>
<dbReference type="AlphaFoldDB" id="A0A1E3S2B2"/>
<feature type="domain" description="Copper resistance protein D" evidence="7">
    <location>
        <begin position="211"/>
        <end position="310"/>
    </location>
</feature>
<keyword evidence="2" id="KW-1003">Cell membrane</keyword>
<organism evidence="8 9">
    <name type="scientific">Mycolicibacterium holsaticum</name>
    <dbReference type="NCBI Taxonomy" id="152142"/>
    <lineage>
        <taxon>Bacteria</taxon>
        <taxon>Bacillati</taxon>
        <taxon>Actinomycetota</taxon>
        <taxon>Actinomycetes</taxon>
        <taxon>Mycobacteriales</taxon>
        <taxon>Mycobacteriaceae</taxon>
        <taxon>Mycolicibacterium</taxon>
    </lineage>
</organism>
<dbReference type="GO" id="GO:0005886">
    <property type="term" value="C:plasma membrane"/>
    <property type="evidence" value="ECO:0007669"/>
    <property type="project" value="UniProtKB-SubCell"/>
</dbReference>
<dbReference type="Pfam" id="PF05425">
    <property type="entry name" value="CopD"/>
    <property type="match status" value="1"/>
</dbReference>
<dbReference type="Proteomes" id="UP000094243">
    <property type="component" value="Unassembled WGS sequence"/>
</dbReference>
<dbReference type="OrthoDB" id="4641923at2"/>
<comment type="subcellular location">
    <subcellularLocation>
        <location evidence="1">Cell membrane</location>
        <topology evidence="1">Multi-pass membrane protein</topology>
    </subcellularLocation>
</comment>
<feature type="transmembrane region" description="Helical" evidence="6">
    <location>
        <begin position="84"/>
        <end position="108"/>
    </location>
</feature>
<dbReference type="PANTHER" id="PTHR34820:SF4">
    <property type="entry name" value="INNER MEMBRANE PROTEIN YEBZ"/>
    <property type="match status" value="1"/>
</dbReference>
<evidence type="ECO:0000313" key="9">
    <source>
        <dbReference type="Proteomes" id="UP000094243"/>
    </source>
</evidence>
<proteinExistence type="predicted"/>
<feature type="transmembrane region" description="Helical" evidence="6">
    <location>
        <begin position="291"/>
        <end position="312"/>
    </location>
</feature>
<keyword evidence="5 6" id="KW-0472">Membrane</keyword>
<feature type="transmembrane region" description="Helical" evidence="6">
    <location>
        <begin position="216"/>
        <end position="237"/>
    </location>
</feature>
<feature type="transmembrane region" description="Helical" evidence="6">
    <location>
        <begin position="152"/>
        <end position="168"/>
    </location>
</feature>
<sequence length="314" mass="31432">MGGAAPHVTRARTAAGATLVVAAASVLAWALAYPHASLTVTLVRAVSVCAAVVTLGLAAVPMLDGERHRDELMDRAATPLAAAAAVWLLSELTRLVVAAAQTAGVGVLRLDVGTVTDFAIATTPGRSGLVALAAAAVVCTGALAAPRTASTVAVLTGVAAIGVVARPLTGHFSESALGGLAVAVHMLAAALWCGALAALVLTVQHRGQWARMLPRFSALALGCVLALVAAGVLAAALRLESAADLYATGYGRVLSAKIAVTAALVALAWRNRTMWLPAARSHRATAVVSRARSMVELAMMAVALALAAGLAVTG</sequence>
<gene>
    <name evidence="8" type="ORF">BHQ17_01755</name>
</gene>
<dbReference type="RefSeq" id="WP_069403503.1">
    <property type="nucleotide sequence ID" value="NZ_JBHRZJ010000014.1"/>
</dbReference>
<evidence type="ECO:0000259" key="7">
    <source>
        <dbReference type="Pfam" id="PF05425"/>
    </source>
</evidence>
<evidence type="ECO:0000256" key="2">
    <source>
        <dbReference type="ARBA" id="ARBA00022475"/>
    </source>
</evidence>
<feature type="transmembrane region" description="Helical" evidence="6">
    <location>
        <begin position="128"/>
        <end position="145"/>
    </location>
</feature>
<evidence type="ECO:0000256" key="5">
    <source>
        <dbReference type="ARBA" id="ARBA00023136"/>
    </source>
</evidence>